<feature type="region of interest" description="Disordered" evidence="6">
    <location>
        <begin position="1"/>
        <end position="36"/>
    </location>
</feature>
<keyword evidence="4 5" id="KW-0804">Transcription</keyword>
<dbReference type="EMBL" id="LT554889">
    <property type="protein sequence ID" value="SAM08224.1"/>
    <property type="molecule type" value="Genomic_DNA"/>
</dbReference>
<dbReference type="InterPro" id="IPR036390">
    <property type="entry name" value="WH_DNA-bd_sf"/>
</dbReference>
<reference evidence="8" key="1">
    <citation type="submission" date="2016-04" db="EMBL/GenBank/DDBJ databases">
        <authorList>
            <person name="Evans L.H."/>
            <person name="Alamgir A."/>
            <person name="Owens N."/>
            <person name="Weber N.D."/>
            <person name="Virtaneva K."/>
            <person name="Barbian K."/>
            <person name="Babar A."/>
            <person name="Rosenke K."/>
        </authorList>
    </citation>
    <scope>NUCLEOTIDE SEQUENCE [LARGE SCALE GENOMIC DNA]</scope>
    <source>
        <strain evidence="8">CBS 101.48</strain>
    </source>
</reference>
<keyword evidence="3 5" id="KW-0238">DNA-binding</keyword>
<dbReference type="Gene3D" id="1.10.10.10">
    <property type="entry name" value="Winged helix-like DNA-binding domain superfamily/Winged helix DNA-binding domain"/>
    <property type="match status" value="1"/>
</dbReference>
<evidence type="ECO:0000259" key="7">
    <source>
        <dbReference type="SMART" id="SM01372"/>
    </source>
</evidence>
<dbReference type="GO" id="GO:0000978">
    <property type="term" value="F:RNA polymerase II cis-regulatory region sequence-specific DNA binding"/>
    <property type="evidence" value="ECO:0007669"/>
    <property type="project" value="InterPro"/>
</dbReference>
<proteinExistence type="inferred from homology"/>
<dbReference type="Pfam" id="PF02319">
    <property type="entry name" value="WHD_E2F_TDP"/>
    <property type="match status" value="1"/>
</dbReference>
<dbReference type="PANTHER" id="PTHR12081:SF18">
    <property type="entry name" value="TRANSCRIPTION FACTOR E2F2-RELATED"/>
    <property type="match status" value="1"/>
</dbReference>
<name>A0A168SC87_ABSGL</name>
<dbReference type="SUPFAM" id="SSF46785">
    <property type="entry name" value="Winged helix' DNA-binding domain"/>
    <property type="match status" value="1"/>
</dbReference>
<dbReference type="OMA" id="ISAPNPM"/>
<dbReference type="GO" id="GO:0090575">
    <property type="term" value="C:RNA polymerase II transcription regulator complex"/>
    <property type="evidence" value="ECO:0007669"/>
    <property type="project" value="TreeGrafter"/>
</dbReference>
<dbReference type="SMART" id="SM01372">
    <property type="entry name" value="E2F_TDP"/>
    <property type="match status" value="1"/>
</dbReference>
<evidence type="ECO:0000256" key="1">
    <source>
        <dbReference type="ARBA" id="ARBA00010940"/>
    </source>
</evidence>
<keyword evidence="9" id="KW-1185">Reference proteome</keyword>
<dbReference type="InterPro" id="IPR036388">
    <property type="entry name" value="WH-like_DNA-bd_sf"/>
</dbReference>
<evidence type="ECO:0000256" key="5">
    <source>
        <dbReference type="RuleBase" id="RU003796"/>
    </source>
</evidence>
<evidence type="ECO:0000256" key="6">
    <source>
        <dbReference type="SAM" id="MobiDB-lite"/>
    </source>
</evidence>
<protein>
    <recommendedName>
        <fullName evidence="7">E2F/DP family winged-helix DNA-binding domain-containing protein</fullName>
    </recommendedName>
</protein>
<evidence type="ECO:0000256" key="4">
    <source>
        <dbReference type="ARBA" id="ARBA00023163"/>
    </source>
</evidence>
<evidence type="ECO:0000256" key="3">
    <source>
        <dbReference type="ARBA" id="ARBA00023125"/>
    </source>
</evidence>
<dbReference type="PANTHER" id="PTHR12081">
    <property type="entry name" value="TRANSCRIPTION FACTOR E2F"/>
    <property type="match status" value="1"/>
</dbReference>
<dbReference type="FunFam" id="1.10.10.10:FF:000008">
    <property type="entry name" value="E2F transcription factor 1"/>
    <property type="match status" value="1"/>
</dbReference>
<evidence type="ECO:0000313" key="8">
    <source>
        <dbReference type="EMBL" id="SAM08224.1"/>
    </source>
</evidence>
<keyword evidence="5" id="KW-0539">Nucleus</keyword>
<dbReference type="AlphaFoldDB" id="A0A168SC87"/>
<feature type="compositionally biased region" description="Low complexity" evidence="6">
    <location>
        <begin position="11"/>
        <end position="36"/>
    </location>
</feature>
<dbReference type="OrthoDB" id="1743261at2759"/>
<dbReference type="GO" id="GO:0000981">
    <property type="term" value="F:DNA-binding transcription factor activity, RNA polymerase II-specific"/>
    <property type="evidence" value="ECO:0007669"/>
    <property type="project" value="TreeGrafter"/>
</dbReference>
<dbReference type="Proteomes" id="UP000078561">
    <property type="component" value="Unassembled WGS sequence"/>
</dbReference>
<evidence type="ECO:0000313" key="9">
    <source>
        <dbReference type="Proteomes" id="UP000078561"/>
    </source>
</evidence>
<comment type="subcellular location">
    <subcellularLocation>
        <location evidence="5">Nucleus</location>
    </subcellularLocation>
</comment>
<dbReference type="STRING" id="4829.A0A168SC87"/>
<dbReference type="InParanoid" id="A0A168SC87"/>
<feature type="domain" description="E2F/DP family winged-helix DNA-binding" evidence="7">
    <location>
        <begin position="35"/>
        <end position="100"/>
    </location>
</feature>
<dbReference type="InterPro" id="IPR003316">
    <property type="entry name" value="E2F_WHTH_DNA-bd_dom"/>
</dbReference>
<feature type="compositionally biased region" description="Polar residues" evidence="6">
    <location>
        <begin position="1"/>
        <end position="10"/>
    </location>
</feature>
<organism evidence="8">
    <name type="scientific">Absidia glauca</name>
    <name type="common">Pin mould</name>
    <dbReference type="NCBI Taxonomy" id="4829"/>
    <lineage>
        <taxon>Eukaryota</taxon>
        <taxon>Fungi</taxon>
        <taxon>Fungi incertae sedis</taxon>
        <taxon>Mucoromycota</taxon>
        <taxon>Mucoromycotina</taxon>
        <taxon>Mucoromycetes</taxon>
        <taxon>Mucorales</taxon>
        <taxon>Cunninghamellaceae</taxon>
        <taxon>Absidia</taxon>
    </lineage>
</organism>
<gene>
    <name evidence="8" type="primary">ABSGL_13886.1 scaffold 14340</name>
</gene>
<evidence type="ECO:0000256" key="2">
    <source>
        <dbReference type="ARBA" id="ARBA00023015"/>
    </source>
</evidence>
<keyword evidence="2 5" id="KW-0805">Transcription regulation</keyword>
<dbReference type="InterPro" id="IPR015633">
    <property type="entry name" value="E2F"/>
</dbReference>
<comment type="similarity">
    <text evidence="1 5">Belongs to the E2F/DP family.</text>
</comment>
<accession>A0A168SC87</accession>
<sequence length="242" mass="26765">MPYQRNTGNTSPASSSSSLSTSSSSSSRSSPQTSRYDSSLGLLTKKFISLLRSSRHGDLDLNSAAVQLKVQKRRIYDITNVLEGIRLIEKNSKNHVSGKDLSFNKRTSGPTAAEKKAELQSRLAALRKHNMALEREHDHLMHIKRQTEDHVDHTLSSRHCYMTMDDILSYRKRKRSSFSTTSTKTKETGDMVLLVNAPPLGTDFTFASSSQSSSITSPTSRYGCFLISAPNPMVLDDDDCGG</sequence>